<evidence type="ECO:0000313" key="2">
    <source>
        <dbReference type="EMBL" id="EXI85357.1"/>
    </source>
</evidence>
<keyword evidence="3" id="KW-1185">Reference proteome</keyword>
<protein>
    <recommendedName>
        <fullName evidence="1">Calcineurin-like phosphoesterase domain-containing protein</fullName>
    </recommendedName>
</protein>
<dbReference type="Gene3D" id="3.60.21.10">
    <property type="match status" value="1"/>
</dbReference>
<gene>
    <name evidence="2" type="ORF">AW11_03480</name>
</gene>
<dbReference type="AlphaFoldDB" id="A0A011Q7Z5"/>
<sequence>MNSPATTMRSLLGGLGLLLAVGLHAETWRFAVIGDTPYSSYEERQLPAMLDDIAAENPQFVVHAGDFKSSSKPCSDALFSDRRALFDASRVPLIYVPGDNEWTDCDRQSAGHFDPLERLQKLRQLFFAAPRSLGQQTLAVEQQAGAYPEQLRWRLGPVLFVSLNVPGSNNNFGNRETPSREYLARNPAVIEWLEQSFATARRENAAGLVIVMQANPGFKHAAAGLTHSGYRQLLATLRRETLAFPGQVLLIHGDTHWQRIDRPLRDPTSTTDKPGNRPIANFTRLETFGYPLMGWVKVIIDSELPQLFRFEVHPHRPR</sequence>
<proteinExistence type="predicted"/>
<name>A0A011Q7Z5_ACCRE</name>
<dbReference type="CDD" id="cd00838">
    <property type="entry name" value="MPP_superfamily"/>
    <property type="match status" value="1"/>
</dbReference>
<evidence type="ECO:0000313" key="3">
    <source>
        <dbReference type="Proteomes" id="UP000022141"/>
    </source>
</evidence>
<dbReference type="Proteomes" id="UP000022141">
    <property type="component" value="Unassembled WGS sequence"/>
</dbReference>
<organism evidence="2 3">
    <name type="scientific">Accumulibacter regalis</name>
    <dbReference type="NCBI Taxonomy" id="522306"/>
    <lineage>
        <taxon>Bacteria</taxon>
        <taxon>Pseudomonadati</taxon>
        <taxon>Pseudomonadota</taxon>
        <taxon>Betaproteobacteria</taxon>
        <taxon>Candidatus Accumulibacter</taxon>
    </lineage>
</organism>
<dbReference type="GO" id="GO:0016787">
    <property type="term" value="F:hydrolase activity"/>
    <property type="evidence" value="ECO:0007669"/>
    <property type="project" value="InterPro"/>
</dbReference>
<dbReference type="STRING" id="1454004.AW11_03480"/>
<comment type="caution">
    <text evidence="2">The sequence shown here is derived from an EMBL/GenBank/DDBJ whole genome shotgun (WGS) entry which is preliminary data.</text>
</comment>
<accession>A0A011Q7Z5</accession>
<dbReference type="eggNOG" id="COG1409">
    <property type="taxonomic scope" value="Bacteria"/>
</dbReference>
<reference evidence="2" key="1">
    <citation type="submission" date="2014-02" db="EMBL/GenBank/DDBJ databases">
        <title>Expanding our view of genomic diversity in Candidatus Accumulibacter clades.</title>
        <authorList>
            <person name="Skennerton C.T."/>
            <person name="Barr J.J."/>
            <person name="Slater F.R."/>
            <person name="Bond P.L."/>
            <person name="Tyson G.W."/>
        </authorList>
    </citation>
    <scope>NUCLEOTIDE SEQUENCE [LARGE SCALE GENOMIC DNA]</scope>
</reference>
<dbReference type="SUPFAM" id="SSF56300">
    <property type="entry name" value="Metallo-dependent phosphatases"/>
    <property type="match status" value="1"/>
</dbReference>
<dbReference type="EMBL" id="JEMY01000056">
    <property type="protein sequence ID" value="EXI85357.1"/>
    <property type="molecule type" value="Genomic_DNA"/>
</dbReference>
<dbReference type="Pfam" id="PF00149">
    <property type="entry name" value="Metallophos"/>
    <property type="match status" value="1"/>
</dbReference>
<feature type="domain" description="Calcineurin-like phosphoesterase" evidence="1">
    <location>
        <begin position="29"/>
        <end position="256"/>
    </location>
</feature>
<dbReference type="PATRIC" id="fig|1454004.3.peg.3579"/>
<evidence type="ECO:0000259" key="1">
    <source>
        <dbReference type="Pfam" id="PF00149"/>
    </source>
</evidence>
<dbReference type="InterPro" id="IPR004843">
    <property type="entry name" value="Calcineurin-like_PHP"/>
</dbReference>
<dbReference type="InterPro" id="IPR029052">
    <property type="entry name" value="Metallo-depent_PP-like"/>
</dbReference>